<dbReference type="AlphaFoldDB" id="A0A1M5TU65"/>
<dbReference type="Pfam" id="PF01381">
    <property type="entry name" value="HTH_3"/>
    <property type="match status" value="1"/>
</dbReference>
<reference evidence="4" key="1">
    <citation type="submission" date="2016-11" db="EMBL/GenBank/DDBJ databases">
        <authorList>
            <person name="Varghese N."/>
            <person name="Submissions S."/>
        </authorList>
    </citation>
    <scope>NUCLEOTIDE SEQUENCE [LARGE SCALE GENOMIC DNA]</scope>
    <source>
        <strain evidence="4">DSM 13643</strain>
    </source>
</reference>
<evidence type="ECO:0000313" key="3">
    <source>
        <dbReference type="EMBL" id="SHH54180.1"/>
    </source>
</evidence>
<dbReference type="Proteomes" id="UP000183967">
    <property type="component" value="Unassembled WGS sequence"/>
</dbReference>
<evidence type="ECO:0000256" key="1">
    <source>
        <dbReference type="ARBA" id="ARBA00023125"/>
    </source>
</evidence>
<dbReference type="InterPro" id="IPR050807">
    <property type="entry name" value="TransReg_Diox_bact_type"/>
</dbReference>
<dbReference type="GO" id="GO:0003700">
    <property type="term" value="F:DNA-binding transcription factor activity"/>
    <property type="evidence" value="ECO:0007669"/>
    <property type="project" value="TreeGrafter"/>
</dbReference>
<dbReference type="GO" id="GO:0005829">
    <property type="term" value="C:cytosol"/>
    <property type="evidence" value="ECO:0007669"/>
    <property type="project" value="TreeGrafter"/>
</dbReference>
<sequence>MFDIGARIREIRKNNNMTMTELAKKVGLTQPQLSRIENNINMVQLDTLEKICEVFNMSLSEFFKDQNSNNVSLDDVVKELQNLTPSQLEAIKIVAKAFNERK</sequence>
<keyword evidence="4" id="KW-1185">Reference proteome</keyword>
<dbReference type="RefSeq" id="WP_073196139.1">
    <property type="nucleotide sequence ID" value="NZ_FQXO01000025.1"/>
</dbReference>
<organism evidence="3 4">
    <name type="scientific">Caloranaerobacter azorensis DSM 13643</name>
    <dbReference type="NCBI Taxonomy" id="1121264"/>
    <lineage>
        <taxon>Bacteria</taxon>
        <taxon>Bacillati</taxon>
        <taxon>Bacillota</taxon>
        <taxon>Tissierellia</taxon>
        <taxon>Tissierellales</taxon>
        <taxon>Thermohalobacteraceae</taxon>
        <taxon>Caloranaerobacter</taxon>
    </lineage>
</organism>
<dbReference type="PANTHER" id="PTHR46797:SF1">
    <property type="entry name" value="METHYLPHOSPHONATE SYNTHASE"/>
    <property type="match status" value="1"/>
</dbReference>
<accession>A0A1M5TU65</accession>
<dbReference type="InterPro" id="IPR010982">
    <property type="entry name" value="Lambda_DNA-bd_dom_sf"/>
</dbReference>
<keyword evidence="1" id="KW-0238">DNA-binding</keyword>
<dbReference type="SUPFAM" id="SSF47413">
    <property type="entry name" value="lambda repressor-like DNA-binding domains"/>
    <property type="match status" value="1"/>
</dbReference>
<evidence type="ECO:0000259" key="2">
    <source>
        <dbReference type="PROSITE" id="PS50943"/>
    </source>
</evidence>
<feature type="domain" description="HTH cro/C1-type" evidence="2">
    <location>
        <begin position="8"/>
        <end position="62"/>
    </location>
</feature>
<evidence type="ECO:0000313" key="4">
    <source>
        <dbReference type="Proteomes" id="UP000183967"/>
    </source>
</evidence>
<dbReference type="PANTHER" id="PTHR46797">
    <property type="entry name" value="HTH-TYPE TRANSCRIPTIONAL REGULATOR"/>
    <property type="match status" value="1"/>
</dbReference>
<protein>
    <submittedName>
        <fullName evidence="3">Transcriptional regulator, contains XRE-family HTH domain</fullName>
    </submittedName>
</protein>
<dbReference type="CDD" id="cd00093">
    <property type="entry name" value="HTH_XRE"/>
    <property type="match status" value="1"/>
</dbReference>
<name>A0A1M5TU65_9FIRM</name>
<dbReference type="Gene3D" id="1.10.260.40">
    <property type="entry name" value="lambda repressor-like DNA-binding domains"/>
    <property type="match status" value="1"/>
</dbReference>
<dbReference type="OrthoDB" id="1954354at2"/>
<dbReference type="SMART" id="SM00530">
    <property type="entry name" value="HTH_XRE"/>
    <property type="match status" value="1"/>
</dbReference>
<gene>
    <name evidence="3" type="ORF">SAMN02745135_01132</name>
</gene>
<dbReference type="EMBL" id="FQXO01000025">
    <property type="protein sequence ID" value="SHH54180.1"/>
    <property type="molecule type" value="Genomic_DNA"/>
</dbReference>
<dbReference type="GO" id="GO:0003677">
    <property type="term" value="F:DNA binding"/>
    <property type="evidence" value="ECO:0007669"/>
    <property type="project" value="UniProtKB-KW"/>
</dbReference>
<dbReference type="PROSITE" id="PS50943">
    <property type="entry name" value="HTH_CROC1"/>
    <property type="match status" value="1"/>
</dbReference>
<dbReference type="InterPro" id="IPR001387">
    <property type="entry name" value="Cro/C1-type_HTH"/>
</dbReference>
<proteinExistence type="predicted"/>